<dbReference type="Proteomes" id="UP000698800">
    <property type="component" value="Unassembled WGS sequence"/>
</dbReference>
<organism evidence="5 6">
    <name type="scientific">Glutinoglossum americanum</name>
    <dbReference type="NCBI Taxonomy" id="1670608"/>
    <lineage>
        <taxon>Eukaryota</taxon>
        <taxon>Fungi</taxon>
        <taxon>Dikarya</taxon>
        <taxon>Ascomycota</taxon>
        <taxon>Pezizomycotina</taxon>
        <taxon>Geoglossomycetes</taxon>
        <taxon>Geoglossales</taxon>
        <taxon>Geoglossaceae</taxon>
        <taxon>Glutinoglossum</taxon>
    </lineage>
</organism>
<dbReference type="InterPro" id="IPR051859">
    <property type="entry name" value="DCAF"/>
</dbReference>
<dbReference type="PANTHER" id="PTHR19847:SF7">
    <property type="entry name" value="DDB1- AND CUL4-ASSOCIATED FACTOR 11"/>
    <property type="match status" value="1"/>
</dbReference>
<dbReference type="InterPro" id="IPR015943">
    <property type="entry name" value="WD40/YVTN_repeat-like_dom_sf"/>
</dbReference>
<dbReference type="GO" id="GO:0043161">
    <property type="term" value="P:proteasome-mediated ubiquitin-dependent protein catabolic process"/>
    <property type="evidence" value="ECO:0007669"/>
    <property type="project" value="TreeGrafter"/>
</dbReference>
<dbReference type="GO" id="GO:0080008">
    <property type="term" value="C:Cul4-RING E3 ubiquitin ligase complex"/>
    <property type="evidence" value="ECO:0007669"/>
    <property type="project" value="TreeGrafter"/>
</dbReference>
<dbReference type="SMART" id="SM00320">
    <property type="entry name" value="WD40"/>
    <property type="match status" value="6"/>
</dbReference>
<proteinExistence type="predicted"/>
<evidence type="ECO:0000256" key="3">
    <source>
        <dbReference type="PROSITE-ProRule" id="PRU00221"/>
    </source>
</evidence>
<feature type="repeat" description="WD" evidence="3">
    <location>
        <begin position="394"/>
        <end position="435"/>
    </location>
</feature>
<dbReference type="PROSITE" id="PS50294">
    <property type="entry name" value="WD_REPEATS_REGION"/>
    <property type="match status" value="2"/>
</dbReference>
<evidence type="ECO:0000256" key="2">
    <source>
        <dbReference type="ARBA" id="ARBA00022737"/>
    </source>
</evidence>
<dbReference type="EMBL" id="JAGHQL010000095">
    <property type="protein sequence ID" value="KAH0538823.1"/>
    <property type="molecule type" value="Genomic_DNA"/>
</dbReference>
<dbReference type="InterPro" id="IPR020472">
    <property type="entry name" value="WD40_PAC1"/>
</dbReference>
<feature type="repeat" description="WD" evidence="3">
    <location>
        <begin position="312"/>
        <end position="346"/>
    </location>
</feature>
<sequence>MSASLPREGEGNSAHNSGLGSRQRIISRGLEDEWQDEEDDDDMEMEDEDEPDDSGQYHGAEEYLRAAFPLDEEEDEEGDSDGEAVASGSRESRAGRLATSPMTRRQLLHLLGQVGIFAEQLGSYSLHTRIRRHQDSDEDGEDEEPEGGYGGIGKRRRARDRYPSIPSDAGRALMSSGTFGDNELYEDGHERKGIGMSSRIFMRELGFYTGVREQIQSRLMAQDFKIRLYDTSNPYRWKYYRTVEYPYGQWTITDASLSPDNKLLAYSSIQCVVCLAPTDPDEAGEPWLLDFSISGLGGTGRSGFGARTGFGIWSIRFSGDGRELAAGASDQSIYIYDLETRQSTLRIRGHDDDVNAVCFGDKTSPHILFSGSDDTTLKVWDRRSMGDSRAAGVFLGHTEGLTYVDSKGDGRYVLSNGKDQTMKLWDIRKMVSMEHFSTIDPAKYSSGFDYRHPPFEEDEYKPHPHDCSLVTFRGHKVLKTLIRCHFSPPTSSNSRYVYTGSFDGKVYIYNLDATVAGVVDVKKGTHNSRPRDPELLTNFYAVQYGSTGAWRTCVRDASWHPSAPIIAATSWNGWGMATGTCTTHVWNDGVDEDEAGPKAGTRVNERLEYDESLYSVPRRVGRTRVRTRSLLDDEDD</sequence>
<evidence type="ECO:0000256" key="1">
    <source>
        <dbReference type="ARBA" id="ARBA00022574"/>
    </source>
</evidence>
<reference evidence="5" key="1">
    <citation type="submission" date="2021-03" db="EMBL/GenBank/DDBJ databases">
        <title>Comparative genomics and phylogenomic investigation of the class Geoglossomycetes provide insights into ecological specialization and systematics.</title>
        <authorList>
            <person name="Melie T."/>
            <person name="Pirro S."/>
            <person name="Miller A.N."/>
            <person name="Quandt A."/>
        </authorList>
    </citation>
    <scope>NUCLEOTIDE SEQUENCE</scope>
    <source>
        <strain evidence="5">GBOQ0MN5Z8</strain>
    </source>
</reference>
<dbReference type="FunFam" id="2.130.10.10:FF:000557">
    <property type="entry name" value="WD repeat protein"/>
    <property type="match status" value="1"/>
</dbReference>
<feature type="compositionally biased region" description="Acidic residues" evidence="4">
    <location>
        <begin position="70"/>
        <end position="82"/>
    </location>
</feature>
<keyword evidence="1 3" id="KW-0853">WD repeat</keyword>
<evidence type="ECO:0000256" key="4">
    <source>
        <dbReference type="SAM" id="MobiDB-lite"/>
    </source>
</evidence>
<dbReference type="PROSITE" id="PS50082">
    <property type="entry name" value="WD_REPEATS_2"/>
    <property type="match status" value="3"/>
</dbReference>
<keyword evidence="6" id="KW-1185">Reference proteome</keyword>
<dbReference type="InterPro" id="IPR036322">
    <property type="entry name" value="WD40_repeat_dom_sf"/>
</dbReference>
<dbReference type="PANTHER" id="PTHR19847">
    <property type="entry name" value="DDB1- AND CUL4-ASSOCIATED FACTOR 11"/>
    <property type="match status" value="1"/>
</dbReference>
<dbReference type="Pfam" id="PF00400">
    <property type="entry name" value="WD40"/>
    <property type="match status" value="4"/>
</dbReference>
<keyword evidence="2" id="KW-0677">Repeat</keyword>
<evidence type="ECO:0000313" key="5">
    <source>
        <dbReference type="EMBL" id="KAH0538823.1"/>
    </source>
</evidence>
<dbReference type="OrthoDB" id="63070at2759"/>
<dbReference type="Gene3D" id="2.130.10.10">
    <property type="entry name" value="YVTN repeat-like/Quinoprotein amine dehydrogenase"/>
    <property type="match status" value="1"/>
</dbReference>
<gene>
    <name evidence="5" type="ORF">FGG08_004599</name>
</gene>
<comment type="caution">
    <text evidence="5">The sequence shown here is derived from an EMBL/GenBank/DDBJ whole genome shotgun (WGS) entry which is preliminary data.</text>
</comment>
<dbReference type="PRINTS" id="PR00320">
    <property type="entry name" value="GPROTEINBRPT"/>
</dbReference>
<feature type="region of interest" description="Disordered" evidence="4">
    <location>
        <begin position="131"/>
        <end position="173"/>
    </location>
</feature>
<dbReference type="InterPro" id="IPR001680">
    <property type="entry name" value="WD40_rpt"/>
</dbReference>
<dbReference type="SUPFAM" id="SSF50978">
    <property type="entry name" value="WD40 repeat-like"/>
    <property type="match status" value="1"/>
</dbReference>
<name>A0A9P8I763_9PEZI</name>
<feature type="compositionally biased region" description="Acidic residues" evidence="4">
    <location>
        <begin position="136"/>
        <end position="146"/>
    </location>
</feature>
<evidence type="ECO:0008006" key="7">
    <source>
        <dbReference type="Google" id="ProtNLM"/>
    </source>
</evidence>
<feature type="compositionally biased region" description="Acidic residues" evidence="4">
    <location>
        <begin position="32"/>
        <end position="53"/>
    </location>
</feature>
<accession>A0A9P8I763</accession>
<feature type="repeat" description="WD" evidence="3">
    <location>
        <begin position="347"/>
        <end position="390"/>
    </location>
</feature>
<protein>
    <recommendedName>
        <fullName evidence="7">WD40 repeat-like protein</fullName>
    </recommendedName>
</protein>
<dbReference type="AlphaFoldDB" id="A0A9P8I763"/>
<evidence type="ECO:0000313" key="6">
    <source>
        <dbReference type="Proteomes" id="UP000698800"/>
    </source>
</evidence>
<feature type="region of interest" description="Disordered" evidence="4">
    <location>
        <begin position="1"/>
        <end position="100"/>
    </location>
</feature>